<gene>
    <name evidence="2" type="ORF">ACFQ2V_08385</name>
</gene>
<evidence type="ECO:0000313" key="3">
    <source>
        <dbReference type="Proteomes" id="UP001597046"/>
    </source>
</evidence>
<keyword evidence="3" id="KW-1185">Reference proteome</keyword>
<evidence type="ECO:0000256" key="1">
    <source>
        <dbReference type="SAM" id="SignalP"/>
    </source>
</evidence>
<name>A0ABW3MY06_9MICO</name>
<dbReference type="Gene3D" id="3.60.10.10">
    <property type="entry name" value="Endonuclease/exonuclease/phosphatase"/>
    <property type="match status" value="1"/>
</dbReference>
<dbReference type="Proteomes" id="UP001597046">
    <property type="component" value="Unassembled WGS sequence"/>
</dbReference>
<comment type="caution">
    <text evidence="2">The sequence shown here is derived from an EMBL/GenBank/DDBJ whole genome shotgun (WGS) entry which is preliminary data.</text>
</comment>
<evidence type="ECO:0008006" key="4">
    <source>
        <dbReference type="Google" id="ProtNLM"/>
    </source>
</evidence>
<feature type="chain" id="PRO_5046636383" description="Endonuclease/exonuclease/phosphatase domain-containing protein" evidence="1">
    <location>
        <begin position="29"/>
        <end position="114"/>
    </location>
</feature>
<accession>A0ABW3MY06</accession>
<feature type="signal peptide" evidence="1">
    <location>
        <begin position="1"/>
        <end position="28"/>
    </location>
</feature>
<reference evidence="3" key="1">
    <citation type="journal article" date="2019" name="Int. J. Syst. Evol. Microbiol.">
        <title>The Global Catalogue of Microorganisms (GCM) 10K type strain sequencing project: providing services to taxonomists for standard genome sequencing and annotation.</title>
        <authorList>
            <consortium name="The Broad Institute Genomics Platform"/>
            <consortium name="The Broad Institute Genome Sequencing Center for Infectious Disease"/>
            <person name="Wu L."/>
            <person name="Ma J."/>
        </authorList>
    </citation>
    <scope>NUCLEOTIDE SEQUENCE [LARGE SCALE GENOMIC DNA]</scope>
    <source>
        <strain evidence="3">CCUG 57508</strain>
    </source>
</reference>
<dbReference type="InterPro" id="IPR036691">
    <property type="entry name" value="Endo/exonu/phosph_ase_sf"/>
</dbReference>
<protein>
    <recommendedName>
        <fullName evidence="4">Endonuclease/exonuclease/phosphatase domain-containing protein</fullName>
    </recommendedName>
</protein>
<proteinExistence type="predicted"/>
<dbReference type="EMBL" id="JBHTKH010000004">
    <property type="protein sequence ID" value="MFD1054320.1"/>
    <property type="molecule type" value="Genomic_DNA"/>
</dbReference>
<evidence type="ECO:0000313" key="2">
    <source>
        <dbReference type="EMBL" id="MFD1054320.1"/>
    </source>
</evidence>
<dbReference type="SUPFAM" id="SSF56219">
    <property type="entry name" value="DNase I-like"/>
    <property type="match status" value="1"/>
</dbReference>
<dbReference type="RefSeq" id="WP_386052218.1">
    <property type="nucleotide sequence ID" value="NZ_JBHTKH010000004.1"/>
</dbReference>
<organism evidence="2 3">
    <name type="scientific">Terrabacter terrigena</name>
    <dbReference type="NCBI Taxonomy" id="574718"/>
    <lineage>
        <taxon>Bacteria</taxon>
        <taxon>Bacillati</taxon>
        <taxon>Actinomycetota</taxon>
        <taxon>Actinomycetes</taxon>
        <taxon>Micrococcales</taxon>
        <taxon>Intrasporangiaceae</taxon>
        <taxon>Terrabacter</taxon>
    </lineage>
</organism>
<sequence>MGALPTVAAATVLSVAAATTSTSASAEAAAVPRGDPTMRALQVADTLAILDRDPEGANQVLLGDFNAEGTAPELAPLWNRLNDAWAVAPTLLGASDHRAVSATVLLDQGSESSR</sequence>
<keyword evidence="1" id="KW-0732">Signal</keyword>